<dbReference type="PANTHER" id="PTHR42928">
    <property type="entry name" value="TRICARBOXYLATE-BINDING PROTEIN"/>
    <property type="match status" value="1"/>
</dbReference>
<dbReference type="CDD" id="cd07012">
    <property type="entry name" value="PBP2_Bug_TTT"/>
    <property type="match status" value="1"/>
</dbReference>
<feature type="signal peptide" evidence="2">
    <location>
        <begin position="1"/>
        <end position="33"/>
    </location>
</feature>
<evidence type="ECO:0000256" key="1">
    <source>
        <dbReference type="ARBA" id="ARBA00006987"/>
    </source>
</evidence>
<accession>A0A6N8IZ45</accession>
<dbReference type="InterPro" id="IPR006311">
    <property type="entry name" value="TAT_signal"/>
</dbReference>
<dbReference type="Pfam" id="PF03401">
    <property type="entry name" value="TctC"/>
    <property type="match status" value="1"/>
</dbReference>
<comment type="similarity">
    <text evidence="1">Belongs to the UPF0065 (bug) family.</text>
</comment>
<keyword evidence="2" id="KW-0732">Signal</keyword>
<gene>
    <name evidence="3" type="ORF">GON04_22830</name>
</gene>
<comment type="caution">
    <text evidence="3">The sequence shown here is derived from an EMBL/GenBank/DDBJ whole genome shotgun (WGS) entry which is preliminary data.</text>
</comment>
<reference evidence="3 4" key="1">
    <citation type="submission" date="2019-12" db="EMBL/GenBank/DDBJ databases">
        <authorList>
            <person name="Huq M.A."/>
        </authorList>
    </citation>
    <scope>NUCLEOTIDE SEQUENCE [LARGE SCALE GENOMIC DNA]</scope>
    <source>
        <strain evidence="3 4">MAH-25</strain>
    </source>
</reference>
<dbReference type="RefSeq" id="WP_157400279.1">
    <property type="nucleotide sequence ID" value="NZ_WSEL01000009.1"/>
</dbReference>
<dbReference type="SUPFAM" id="SSF53850">
    <property type="entry name" value="Periplasmic binding protein-like II"/>
    <property type="match status" value="1"/>
</dbReference>
<dbReference type="EMBL" id="WSEL01000009">
    <property type="protein sequence ID" value="MVQ32309.1"/>
    <property type="molecule type" value="Genomic_DNA"/>
</dbReference>
<dbReference type="Gene3D" id="3.40.190.150">
    <property type="entry name" value="Bordetella uptake gene, domain 1"/>
    <property type="match status" value="1"/>
</dbReference>
<dbReference type="InterPro" id="IPR042100">
    <property type="entry name" value="Bug_dom1"/>
</dbReference>
<dbReference type="PANTHER" id="PTHR42928:SF5">
    <property type="entry name" value="BLR1237 PROTEIN"/>
    <property type="match status" value="1"/>
</dbReference>
<dbReference type="Proteomes" id="UP000469385">
    <property type="component" value="Unassembled WGS sequence"/>
</dbReference>
<feature type="chain" id="PRO_5027062450" evidence="2">
    <location>
        <begin position="34"/>
        <end position="334"/>
    </location>
</feature>
<sequence>MNDSYRIDRRRLLGAGAAAGALWAVGLPSPAQAQGDYPSRTIKIVVPYSAGTGSDALARTVAQGITEKTGKTVVVENREGGGSLIGTMAVVKAPADGYTILIAANPMVIVPAAQSQPQYNPTRDLVPVAKVAVIPLVLATTPSLGFKTLRDLIAYAKANPGKLSYGSSGPGTSSQQEMEVFKQAAGIDIAEVPYKSTAQAMTDLIGGTLTVFPVVVPLVSQHIQSGRATALAVLDVQRSQLLPDVPAVTEQLNAPGYVPSPVWYGFVAPTGTPAQVVNALSGMINAAMETNEAKTRLTALGAQRIAVSNEQFATDVKIEYDKAGALARKLGTFK</sequence>
<evidence type="ECO:0000256" key="2">
    <source>
        <dbReference type="SAM" id="SignalP"/>
    </source>
</evidence>
<organism evidence="3 4">
    <name type="scientific">Ramlibacter pinisoli</name>
    <dbReference type="NCBI Taxonomy" id="2682844"/>
    <lineage>
        <taxon>Bacteria</taxon>
        <taxon>Pseudomonadati</taxon>
        <taxon>Pseudomonadota</taxon>
        <taxon>Betaproteobacteria</taxon>
        <taxon>Burkholderiales</taxon>
        <taxon>Comamonadaceae</taxon>
        <taxon>Ramlibacter</taxon>
    </lineage>
</organism>
<dbReference type="AlphaFoldDB" id="A0A6N8IZ45"/>
<dbReference type="PIRSF" id="PIRSF017082">
    <property type="entry name" value="YflP"/>
    <property type="match status" value="1"/>
</dbReference>
<dbReference type="Gene3D" id="3.40.190.10">
    <property type="entry name" value="Periplasmic binding protein-like II"/>
    <property type="match status" value="1"/>
</dbReference>
<protein>
    <submittedName>
        <fullName evidence="3">Tripartite tricarboxylate transporter substrate binding protein</fullName>
    </submittedName>
</protein>
<name>A0A6N8IZ45_9BURK</name>
<evidence type="ECO:0000313" key="4">
    <source>
        <dbReference type="Proteomes" id="UP000469385"/>
    </source>
</evidence>
<keyword evidence="4" id="KW-1185">Reference proteome</keyword>
<proteinExistence type="inferred from homology"/>
<dbReference type="PROSITE" id="PS51318">
    <property type="entry name" value="TAT"/>
    <property type="match status" value="1"/>
</dbReference>
<evidence type="ECO:0000313" key="3">
    <source>
        <dbReference type="EMBL" id="MVQ32309.1"/>
    </source>
</evidence>
<dbReference type="InterPro" id="IPR005064">
    <property type="entry name" value="BUG"/>
</dbReference>